<evidence type="ECO:0000313" key="3">
    <source>
        <dbReference type="EMBL" id="WFN22019.1"/>
    </source>
</evidence>
<dbReference type="EMBL" id="CP090642">
    <property type="protein sequence ID" value="WFN22019.1"/>
    <property type="molecule type" value="Genomic_DNA"/>
</dbReference>
<dbReference type="RefSeq" id="WP_046197101.1">
    <property type="nucleotide sequence ID" value="NZ_AP018359.1"/>
</dbReference>
<dbReference type="Gene3D" id="1.10.10.60">
    <property type="entry name" value="Homeodomain-like"/>
    <property type="match status" value="1"/>
</dbReference>
<sequence length="95" mass="11048">MTCLWHPACHVHRFNSNIHHRIRTRLLHRIRKFTLTPISSTSRIVEALGGTLLLVERVMILRALKPVGDNHAKAAKHLRIIRRSLSMRKAKFNID</sequence>
<evidence type="ECO:0000313" key="5">
    <source>
        <dbReference type="Proteomes" id="UP000664048"/>
    </source>
</evidence>
<dbReference type="AlphaFoldDB" id="A0A1E3FXJ7"/>
<reference evidence="1" key="1">
    <citation type="submission" date="2021-01" db="EMBL/GenBank/DDBJ databases">
        <title>Outbreak of Burkholderia contaminns endophthalmitis traced to a clinical ventilation system.</title>
        <authorList>
            <person name="Lipuma J."/>
            <person name="Spilker T."/>
            <person name="Kratholm J."/>
        </authorList>
    </citation>
    <scope>NUCLEOTIDE SEQUENCE</scope>
    <source>
        <strain evidence="1">HI4954</strain>
    </source>
</reference>
<dbReference type="InterPro" id="IPR002197">
    <property type="entry name" value="HTH_Fis"/>
</dbReference>
<dbReference type="Proteomes" id="UP001220209">
    <property type="component" value="Chromosome 3"/>
</dbReference>
<accession>A0A1E3FXJ7</accession>
<protein>
    <submittedName>
        <fullName evidence="1">Uncharacterized protein</fullName>
    </submittedName>
</protein>
<dbReference type="GeneID" id="93194935"/>
<dbReference type="GO" id="GO:0043565">
    <property type="term" value="F:sequence-specific DNA binding"/>
    <property type="evidence" value="ECO:0007669"/>
    <property type="project" value="InterPro"/>
</dbReference>
<dbReference type="SUPFAM" id="SSF46689">
    <property type="entry name" value="Homeodomain-like"/>
    <property type="match status" value="1"/>
</dbReference>
<gene>
    <name evidence="2" type="ORF">J4M89_17890</name>
    <name evidence="1" type="ORF">JIN94_16350</name>
    <name evidence="3" type="ORF">LXE91_35505</name>
</gene>
<dbReference type="EMBL" id="JAENIB010000005">
    <property type="protein sequence ID" value="MBK1931460.1"/>
    <property type="molecule type" value="Genomic_DNA"/>
</dbReference>
<reference evidence="3 6" key="3">
    <citation type="submission" date="2021-12" db="EMBL/GenBank/DDBJ databases">
        <title>Genomic and phenotypic characterization of three Burkholderia contaminans isolates recovered from different sources.</title>
        <authorList>
            <person name="Lopez De Volder A."/>
            <person name="Fan Y."/>
            <person name="Nunvar J."/>
            <person name="Herrera T."/>
            <person name="Timp W."/>
            <person name="Degrossi J."/>
        </authorList>
    </citation>
    <scope>NUCLEOTIDE SEQUENCE [LARGE SCALE GENOMIC DNA]</scope>
    <source>
        <strain evidence="3 6">LMG 23361</strain>
    </source>
</reference>
<reference evidence="2 5" key="2">
    <citation type="submission" date="2021-03" db="EMBL/GenBank/DDBJ databases">
        <title>Clinical course, treatment and visual outcome of an outbreak of Burkholderia contaminans endophthalmitis following cataract surgery.</title>
        <authorList>
            <person name="Lind C."/>
            <person name="Olsen K."/>
            <person name="Angelsen N.K."/>
            <person name="Krefting E.A."/>
            <person name="Fossen K."/>
            <person name="Gravningen K."/>
            <person name="Depoorter E."/>
            <person name="Vandamme P."/>
            <person name="Bertelsen G."/>
        </authorList>
    </citation>
    <scope>NUCLEOTIDE SEQUENCE [LARGE SCALE GENOMIC DNA]</scope>
    <source>
        <strain evidence="2 5">51242556</strain>
    </source>
</reference>
<name>A0A1E3FXJ7_9BURK</name>
<keyword evidence="5" id="KW-1185">Reference proteome</keyword>
<evidence type="ECO:0000313" key="2">
    <source>
        <dbReference type="EMBL" id="MBO1831248.1"/>
    </source>
</evidence>
<evidence type="ECO:0000313" key="6">
    <source>
        <dbReference type="Proteomes" id="UP001220209"/>
    </source>
</evidence>
<proteinExistence type="predicted"/>
<dbReference type="EMBL" id="JAGEMX010000005">
    <property type="protein sequence ID" value="MBO1831248.1"/>
    <property type="molecule type" value="Genomic_DNA"/>
</dbReference>
<evidence type="ECO:0000313" key="4">
    <source>
        <dbReference type="Proteomes" id="UP000611459"/>
    </source>
</evidence>
<evidence type="ECO:0000313" key="1">
    <source>
        <dbReference type="EMBL" id="MBK1931460.1"/>
    </source>
</evidence>
<dbReference type="Proteomes" id="UP000664048">
    <property type="component" value="Unassembled WGS sequence"/>
</dbReference>
<dbReference type="Proteomes" id="UP000611459">
    <property type="component" value="Unassembled WGS sequence"/>
</dbReference>
<dbReference type="InterPro" id="IPR009057">
    <property type="entry name" value="Homeodomain-like_sf"/>
</dbReference>
<dbReference type="PRINTS" id="PR01590">
    <property type="entry name" value="HTHFIS"/>
</dbReference>
<organism evidence="1 4">
    <name type="scientific">Burkholderia contaminans</name>
    <dbReference type="NCBI Taxonomy" id="488447"/>
    <lineage>
        <taxon>Bacteria</taxon>
        <taxon>Pseudomonadati</taxon>
        <taxon>Pseudomonadota</taxon>
        <taxon>Betaproteobacteria</taxon>
        <taxon>Burkholderiales</taxon>
        <taxon>Burkholderiaceae</taxon>
        <taxon>Burkholderia</taxon>
        <taxon>Burkholderia cepacia complex</taxon>
    </lineage>
</organism>